<organism evidence="2 3">
    <name type="scientific">Nonomuraea angiospora</name>
    <dbReference type="NCBI Taxonomy" id="46172"/>
    <lineage>
        <taxon>Bacteria</taxon>
        <taxon>Bacillati</taxon>
        <taxon>Actinomycetota</taxon>
        <taxon>Actinomycetes</taxon>
        <taxon>Streptosporangiales</taxon>
        <taxon>Streptosporangiaceae</taxon>
        <taxon>Nonomuraea</taxon>
    </lineage>
</organism>
<feature type="compositionally biased region" description="Low complexity" evidence="1">
    <location>
        <begin position="82"/>
        <end position="92"/>
    </location>
</feature>
<evidence type="ECO:0000256" key="1">
    <source>
        <dbReference type="SAM" id="MobiDB-lite"/>
    </source>
</evidence>
<evidence type="ECO:0000313" key="3">
    <source>
        <dbReference type="Proteomes" id="UP000633509"/>
    </source>
</evidence>
<reference evidence="2 3" key="1">
    <citation type="submission" date="2020-10" db="EMBL/GenBank/DDBJ databases">
        <title>Sequencing the genomes of 1000 actinobacteria strains.</title>
        <authorList>
            <person name="Klenk H.-P."/>
        </authorList>
    </citation>
    <scope>NUCLEOTIDE SEQUENCE [LARGE SCALE GENOMIC DNA]</scope>
    <source>
        <strain evidence="2 3">DSM 43173</strain>
    </source>
</reference>
<name>A0ABR9LUY1_9ACTN</name>
<accession>A0ABR9LUY1</accession>
<dbReference type="Proteomes" id="UP000633509">
    <property type="component" value="Unassembled WGS sequence"/>
</dbReference>
<sequence length="142" mass="14959">MRQESSRPQMRSRSMPGPVKTRCWTRSPMIGFQSRAATARRIGEIRSQAAGVERAQTVPDDRGDLAGLPVGRELGGGGGDALGEFVDVQHGTGDVGDGDDRRVRCQMAEHGGRQVGVLSVAAVQGQAGGVLDLAGKHLGGWR</sequence>
<dbReference type="EMBL" id="JADBEK010000001">
    <property type="protein sequence ID" value="MBE1584175.1"/>
    <property type="molecule type" value="Genomic_DNA"/>
</dbReference>
<protein>
    <submittedName>
        <fullName evidence="2">Uncharacterized protein</fullName>
    </submittedName>
</protein>
<evidence type="ECO:0000313" key="2">
    <source>
        <dbReference type="EMBL" id="MBE1584175.1"/>
    </source>
</evidence>
<proteinExistence type="predicted"/>
<feature type="compositionally biased region" description="Low complexity" evidence="1">
    <location>
        <begin position="1"/>
        <end position="16"/>
    </location>
</feature>
<feature type="region of interest" description="Disordered" evidence="1">
    <location>
        <begin position="1"/>
        <end position="27"/>
    </location>
</feature>
<dbReference type="RefSeq" id="WP_378526078.1">
    <property type="nucleotide sequence ID" value="NZ_JBHSKR010000010.1"/>
</dbReference>
<feature type="region of interest" description="Disordered" evidence="1">
    <location>
        <begin position="50"/>
        <end position="100"/>
    </location>
</feature>
<gene>
    <name evidence="2" type="ORF">H4W80_002433</name>
</gene>
<comment type="caution">
    <text evidence="2">The sequence shown here is derived from an EMBL/GenBank/DDBJ whole genome shotgun (WGS) entry which is preliminary data.</text>
</comment>
<keyword evidence="3" id="KW-1185">Reference proteome</keyword>